<reference evidence="1 2" key="1">
    <citation type="submission" date="2016-09" db="EMBL/GenBank/DDBJ databases">
        <authorList>
            <person name="Capua I."/>
            <person name="De Benedictis P."/>
            <person name="Joannis T."/>
            <person name="Lombin L.H."/>
            <person name="Cattoli G."/>
        </authorList>
    </citation>
    <scope>NUCLEOTIDE SEQUENCE [LARGE SCALE GENOMIC DNA]</scope>
    <source>
        <strain evidence="1 2">IMI 309357</strain>
    </source>
</reference>
<proteinExistence type="predicted"/>
<dbReference type="Proteomes" id="UP000176998">
    <property type="component" value="Unassembled WGS sequence"/>
</dbReference>
<gene>
    <name evidence="1" type="ORF">CORC01_10494</name>
</gene>
<dbReference type="RefSeq" id="XP_022471319.1">
    <property type="nucleotide sequence ID" value="XM_022622122.1"/>
</dbReference>
<dbReference type="OrthoDB" id="2013972at2759"/>
<evidence type="ECO:0008006" key="3">
    <source>
        <dbReference type="Google" id="ProtNLM"/>
    </source>
</evidence>
<evidence type="ECO:0000313" key="1">
    <source>
        <dbReference type="EMBL" id="OHE94156.1"/>
    </source>
</evidence>
<dbReference type="InterPro" id="IPR029063">
    <property type="entry name" value="SAM-dependent_MTases_sf"/>
</dbReference>
<dbReference type="AlphaFoldDB" id="A0A1G4AYG0"/>
<dbReference type="GeneID" id="34563632"/>
<keyword evidence="2" id="KW-1185">Reference proteome</keyword>
<evidence type="ECO:0000313" key="2">
    <source>
        <dbReference type="Proteomes" id="UP000176998"/>
    </source>
</evidence>
<name>A0A1G4AYG0_9PEZI</name>
<dbReference type="SUPFAM" id="SSF53335">
    <property type="entry name" value="S-adenosyl-L-methionine-dependent methyltransferases"/>
    <property type="match status" value="1"/>
</dbReference>
<sequence>MYAEPFDYIDSQMMACSLGDWEIYLRKCSRNLNRGGYLEWNESDIIPTSDDRTLAEGSSMLQSSGMIKEAAEIFGRTFREVVGLADLMIGISFKELYIRRFRWPVNKWP</sequence>
<organism evidence="1 2">
    <name type="scientific">Colletotrichum orchidophilum</name>
    <dbReference type="NCBI Taxonomy" id="1209926"/>
    <lineage>
        <taxon>Eukaryota</taxon>
        <taxon>Fungi</taxon>
        <taxon>Dikarya</taxon>
        <taxon>Ascomycota</taxon>
        <taxon>Pezizomycotina</taxon>
        <taxon>Sordariomycetes</taxon>
        <taxon>Hypocreomycetidae</taxon>
        <taxon>Glomerellales</taxon>
        <taxon>Glomerellaceae</taxon>
        <taxon>Colletotrichum</taxon>
    </lineage>
</organism>
<dbReference type="EMBL" id="MJBS01000105">
    <property type="protein sequence ID" value="OHE94156.1"/>
    <property type="molecule type" value="Genomic_DNA"/>
</dbReference>
<accession>A0A1G4AYG0</accession>
<protein>
    <recommendedName>
        <fullName evidence="3">TAM domain methyltransferase</fullName>
    </recommendedName>
</protein>
<comment type="caution">
    <text evidence="1">The sequence shown here is derived from an EMBL/GenBank/DDBJ whole genome shotgun (WGS) entry which is preliminary data.</text>
</comment>